<gene>
    <name evidence="1" type="ORF">UFOVP84_124</name>
</gene>
<sequence length="125" mass="14809">MFSTFIKVRAEFEGFHFYPNASSIDPRIKFLESEHRHIFKIEVTISVNYADRELEFFLVKWKLQEFLTTTNQNHKSCEMIAFDILENHLFDLYGDDRTYEVVVSEDGESDGIVRYHPDLLHNGDL</sequence>
<proteinExistence type="predicted"/>
<protein>
    <submittedName>
        <fullName evidence="1">Uncharacterized protein</fullName>
    </submittedName>
</protein>
<reference evidence="1" key="1">
    <citation type="submission" date="2020-04" db="EMBL/GenBank/DDBJ databases">
        <authorList>
            <person name="Chiriac C."/>
            <person name="Salcher M."/>
            <person name="Ghai R."/>
            <person name="Kavagutti S V."/>
        </authorList>
    </citation>
    <scope>NUCLEOTIDE SEQUENCE</scope>
</reference>
<dbReference type="EMBL" id="LR796208">
    <property type="protein sequence ID" value="CAB4127312.1"/>
    <property type="molecule type" value="Genomic_DNA"/>
</dbReference>
<name>A0A6J5L153_9CAUD</name>
<organism evidence="1">
    <name type="scientific">uncultured Caudovirales phage</name>
    <dbReference type="NCBI Taxonomy" id="2100421"/>
    <lineage>
        <taxon>Viruses</taxon>
        <taxon>Duplodnaviria</taxon>
        <taxon>Heunggongvirae</taxon>
        <taxon>Uroviricota</taxon>
        <taxon>Caudoviricetes</taxon>
        <taxon>Peduoviridae</taxon>
        <taxon>Maltschvirus</taxon>
        <taxon>Maltschvirus maltsch</taxon>
    </lineage>
</organism>
<evidence type="ECO:0000313" key="1">
    <source>
        <dbReference type="EMBL" id="CAB4127312.1"/>
    </source>
</evidence>
<accession>A0A6J5L153</accession>